<reference evidence="3" key="1">
    <citation type="submission" date="2008-04" db="EMBL/GenBank/DDBJ databases">
        <title>Draft genome sequence of Providencia stuartii (ATCC 25827).</title>
        <authorList>
            <person name="Sudarsanam P."/>
            <person name="Ley R."/>
            <person name="Guruge J."/>
            <person name="Turnbaugh P.J."/>
            <person name="Mahowald M."/>
            <person name="Liep D."/>
            <person name="Gordon J."/>
        </authorList>
    </citation>
    <scope>NUCLEOTIDE SEQUENCE [LARGE SCALE GENOMIC DNA]</scope>
    <source>
        <strain evidence="3">ATCC 25827</strain>
    </source>
</reference>
<evidence type="ECO:0000313" key="2">
    <source>
        <dbReference type="EMBL" id="EDU59715.1"/>
    </source>
</evidence>
<protein>
    <submittedName>
        <fullName evidence="2">Uncharacterized protein</fullName>
    </submittedName>
</protein>
<comment type="caution">
    <text evidence="2">The sequence shown here is derived from an EMBL/GenBank/DDBJ whole genome shotgun (WGS) entry which is preliminary data.</text>
</comment>
<sequence length="68" mass="8050">MILSLYSPTWLYNNQNLILFPFINTYFFIINNSCSTNKMNNLISPTYSVYYSINLSPYIKGEYPQTVY</sequence>
<organism evidence="2 3">
    <name type="scientific">Providencia stuartii ATCC 25827</name>
    <dbReference type="NCBI Taxonomy" id="471874"/>
    <lineage>
        <taxon>Bacteria</taxon>
        <taxon>Pseudomonadati</taxon>
        <taxon>Pseudomonadota</taxon>
        <taxon>Gammaproteobacteria</taxon>
        <taxon>Enterobacterales</taxon>
        <taxon>Morganellaceae</taxon>
        <taxon>Providencia</taxon>
    </lineage>
</organism>
<name>A0AA87CTD9_PROST</name>
<reference evidence="3" key="2">
    <citation type="submission" date="2008-04" db="EMBL/GenBank/DDBJ databases">
        <title>Draft genome sequence of Providencia stuartii(ATCC 25827).</title>
        <authorList>
            <person name="Sudarsanam P."/>
            <person name="Ley R."/>
            <person name="Guruge J."/>
            <person name="Turnbaugh P.J."/>
            <person name="Mahowald M."/>
            <person name="Liep D."/>
            <person name="Gordon J."/>
        </authorList>
    </citation>
    <scope>NUCLEOTIDE SEQUENCE [LARGE SCALE GENOMIC DNA]</scope>
    <source>
        <strain evidence="3">ATCC 25827</strain>
    </source>
</reference>
<dbReference type="Proteomes" id="UP000004506">
    <property type="component" value="Unassembled WGS sequence"/>
</dbReference>
<evidence type="ECO:0000313" key="3">
    <source>
        <dbReference type="Proteomes" id="UP000004506"/>
    </source>
</evidence>
<dbReference type="EMBL" id="ABJD02000101">
    <property type="protein sequence ID" value="EDU59715.1"/>
    <property type="molecule type" value="Genomic_DNA"/>
</dbReference>
<keyword evidence="1" id="KW-1133">Transmembrane helix</keyword>
<feature type="transmembrane region" description="Helical" evidence="1">
    <location>
        <begin position="12"/>
        <end position="30"/>
    </location>
</feature>
<evidence type="ECO:0000256" key="1">
    <source>
        <dbReference type="SAM" id="Phobius"/>
    </source>
</evidence>
<keyword evidence="1" id="KW-0812">Transmembrane</keyword>
<proteinExistence type="predicted"/>
<keyword evidence="1" id="KW-0472">Membrane</keyword>
<accession>A0AA87CTD9</accession>
<reference evidence="2 3" key="3">
    <citation type="submission" date="2008-05" db="EMBL/GenBank/DDBJ databases">
        <authorList>
            <person name="Fulton L."/>
            <person name="Clifton S."/>
            <person name="Fulton B."/>
            <person name="Xu J."/>
            <person name="Minx P."/>
            <person name="Pepin K.H."/>
            <person name="Johnson M."/>
            <person name="Thiruvilangam P."/>
            <person name="Bhonagiri V."/>
            <person name="Nash W.E."/>
            <person name="Mardis E.R."/>
            <person name="Wilson R.K."/>
        </authorList>
    </citation>
    <scope>NUCLEOTIDE SEQUENCE [LARGE SCALE GENOMIC DNA]</scope>
    <source>
        <strain evidence="2 3">ATCC 25827</strain>
    </source>
</reference>
<dbReference type="AlphaFoldDB" id="A0AA87CTD9"/>
<gene>
    <name evidence="2" type="ORF">PROSTU_02907</name>
</gene>